<dbReference type="InterPro" id="IPR003439">
    <property type="entry name" value="ABC_transporter-like_ATP-bd"/>
</dbReference>
<dbReference type="SUPFAM" id="SSF52540">
    <property type="entry name" value="P-loop containing nucleoside triphosphate hydrolases"/>
    <property type="match status" value="1"/>
</dbReference>
<protein>
    <submittedName>
        <fullName evidence="4">ABC transport system ATP-binding protein</fullName>
    </submittedName>
</protein>
<dbReference type="GO" id="GO:0005524">
    <property type="term" value="F:ATP binding"/>
    <property type="evidence" value="ECO:0007669"/>
    <property type="project" value="UniProtKB-KW"/>
</dbReference>
<dbReference type="PANTHER" id="PTHR24220">
    <property type="entry name" value="IMPORT ATP-BINDING PROTEIN"/>
    <property type="match status" value="1"/>
</dbReference>
<dbReference type="InterPro" id="IPR027417">
    <property type="entry name" value="P-loop_NTPase"/>
</dbReference>
<dbReference type="GO" id="GO:0022857">
    <property type="term" value="F:transmembrane transporter activity"/>
    <property type="evidence" value="ECO:0007669"/>
    <property type="project" value="TreeGrafter"/>
</dbReference>
<comment type="caution">
    <text evidence="4">The sequence shown here is derived from an EMBL/GenBank/DDBJ whole genome shotgun (WGS) entry which is preliminary data.</text>
</comment>
<dbReference type="EMBL" id="FOGV01000039">
    <property type="protein sequence ID" value="SES34803.1"/>
    <property type="molecule type" value="Genomic_DNA"/>
</dbReference>
<keyword evidence="1" id="KW-0547">Nucleotide-binding</keyword>
<dbReference type="PROSITE" id="PS00675">
    <property type="entry name" value="SIGMA54_INTERACT_1"/>
    <property type="match status" value="1"/>
</dbReference>
<reference evidence="5" key="1">
    <citation type="submission" date="2016-10" db="EMBL/GenBank/DDBJ databases">
        <authorList>
            <person name="de Groot N.N."/>
        </authorList>
    </citation>
    <scope>NUCLEOTIDE SEQUENCE [LARGE SCALE GENOMIC DNA]</scope>
    <source>
        <strain evidence="5">10nlg</strain>
    </source>
</reference>
<evidence type="ECO:0000313" key="5">
    <source>
        <dbReference type="Proteomes" id="UP000199318"/>
    </source>
</evidence>
<dbReference type="GO" id="GO:0005886">
    <property type="term" value="C:plasma membrane"/>
    <property type="evidence" value="ECO:0007669"/>
    <property type="project" value="TreeGrafter"/>
</dbReference>
<keyword evidence="2 4" id="KW-0067">ATP-binding</keyword>
<dbReference type="STRING" id="1464123.SAMN05444126_1392"/>
<dbReference type="SMART" id="SM00382">
    <property type="entry name" value="AAA"/>
    <property type="match status" value="1"/>
</dbReference>
<evidence type="ECO:0000259" key="3">
    <source>
        <dbReference type="PROSITE" id="PS50893"/>
    </source>
</evidence>
<dbReference type="Pfam" id="PF00005">
    <property type="entry name" value="ABC_tran"/>
    <property type="match status" value="1"/>
</dbReference>
<name>A0A1H9WN08_9BACI</name>
<proteinExistence type="predicted"/>
<dbReference type="GO" id="GO:0016887">
    <property type="term" value="F:ATP hydrolysis activity"/>
    <property type="evidence" value="ECO:0007669"/>
    <property type="project" value="InterPro"/>
</dbReference>
<evidence type="ECO:0000256" key="1">
    <source>
        <dbReference type="ARBA" id="ARBA00022741"/>
    </source>
</evidence>
<dbReference type="InterPro" id="IPR025662">
    <property type="entry name" value="Sigma_54_int_dom_ATP-bd_1"/>
</dbReference>
<dbReference type="PROSITE" id="PS50893">
    <property type="entry name" value="ABC_TRANSPORTER_2"/>
    <property type="match status" value="1"/>
</dbReference>
<dbReference type="RefSeq" id="WP_093074993.1">
    <property type="nucleotide sequence ID" value="NZ_FOGV01000039.1"/>
</dbReference>
<dbReference type="OrthoDB" id="2850341at2"/>
<sequence>MNVIEMENILKRYANGNDMKVLFEDMDFVVREGELVVISGEEGVGKSTVLQMIAAMTPANKGDVKVFGEDLVHIKKRTEWRLNTIGYLNDESVLMPYMSIKGNLLIGTKEDDPDYPEKEKAALAILDEIGFPENKIDHSIESLDNELLILGTIARILMTKPKIILADEPTKALEGEKGREIINHLLSFARKHNITVVFVTEDDSLVQKADRFVKIEDRQLIDETPNTV</sequence>
<dbReference type="AlphaFoldDB" id="A0A1H9WN08"/>
<feature type="domain" description="ABC transporter" evidence="3">
    <location>
        <begin position="4"/>
        <end position="228"/>
    </location>
</feature>
<dbReference type="InterPro" id="IPR003593">
    <property type="entry name" value="AAA+_ATPase"/>
</dbReference>
<accession>A0A1H9WN08</accession>
<dbReference type="InterPro" id="IPR015854">
    <property type="entry name" value="ABC_transpr_LolD-like"/>
</dbReference>
<evidence type="ECO:0000256" key="2">
    <source>
        <dbReference type="ARBA" id="ARBA00022840"/>
    </source>
</evidence>
<dbReference type="Proteomes" id="UP000199318">
    <property type="component" value="Unassembled WGS sequence"/>
</dbReference>
<dbReference type="Gene3D" id="3.40.50.300">
    <property type="entry name" value="P-loop containing nucleotide triphosphate hydrolases"/>
    <property type="match status" value="1"/>
</dbReference>
<gene>
    <name evidence="4" type="ORF">SAMN05444126_1392</name>
</gene>
<keyword evidence="5" id="KW-1185">Reference proteome</keyword>
<evidence type="ECO:0000313" key="4">
    <source>
        <dbReference type="EMBL" id="SES34803.1"/>
    </source>
</evidence>
<organism evidence="4 5">
    <name type="scientific">Salisediminibacterium halotolerans</name>
    <dbReference type="NCBI Taxonomy" id="517425"/>
    <lineage>
        <taxon>Bacteria</taxon>
        <taxon>Bacillati</taxon>
        <taxon>Bacillota</taxon>
        <taxon>Bacilli</taxon>
        <taxon>Bacillales</taxon>
        <taxon>Bacillaceae</taxon>
        <taxon>Salisediminibacterium</taxon>
    </lineage>
</organism>